<reference evidence="1 2" key="1">
    <citation type="journal article" date="2018" name="PLoS ONE">
        <title>The draft genome of Kipferlia bialata reveals reductive genome evolution in fornicate parasites.</title>
        <authorList>
            <person name="Tanifuji G."/>
            <person name="Takabayashi S."/>
            <person name="Kume K."/>
            <person name="Takagi M."/>
            <person name="Nakayama T."/>
            <person name="Kamikawa R."/>
            <person name="Inagaki Y."/>
            <person name="Hashimoto T."/>
        </authorList>
    </citation>
    <scope>NUCLEOTIDE SEQUENCE [LARGE SCALE GENOMIC DNA]</scope>
    <source>
        <strain evidence="1">NY0173</strain>
    </source>
</reference>
<organism evidence="1 2">
    <name type="scientific">Kipferlia bialata</name>
    <dbReference type="NCBI Taxonomy" id="797122"/>
    <lineage>
        <taxon>Eukaryota</taxon>
        <taxon>Metamonada</taxon>
        <taxon>Carpediemonas-like organisms</taxon>
        <taxon>Kipferlia</taxon>
    </lineage>
</organism>
<evidence type="ECO:0000313" key="1">
    <source>
        <dbReference type="EMBL" id="GIQ88923.1"/>
    </source>
</evidence>
<dbReference type="EMBL" id="BDIP01004521">
    <property type="protein sequence ID" value="GIQ88923.1"/>
    <property type="molecule type" value="Genomic_DNA"/>
</dbReference>
<keyword evidence="2" id="KW-1185">Reference proteome</keyword>
<comment type="caution">
    <text evidence="1">The sequence shown here is derived from an EMBL/GenBank/DDBJ whole genome shotgun (WGS) entry which is preliminary data.</text>
</comment>
<proteinExistence type="predicted"/>
<evidence type="ECO:0000313" key="2">
    <source>
        <dbReference type="Proteomes" id="UP000265618"/>
    </source>
</evidence>
<gene>
    <name evidence="1" type="ORF">KIPB_011278</name>
</gene>
<accession>A0A9K3D4H0</accession>
<name>A0A9K3D4H0_9EUKA</name>
<dbReference type="Proteomes" id="UP000265618">
    <property type="component" value="Unassembled WGS sequence"/>
</dbReference>
<protein>
    <submittedName>
        <fullName evidence="1">Uncharacterized protein</fullName>
    </submittedName>
</protein>
<dbReference type="AlphaFoldDB" id="A0A9K3D4H0"/>
<sequence>MVCPASSAETVKPEVLKMLSMWQDLDVGCMCPGTYAVARSGLGDGTFPVVELMDEETKETIGFEVSFLNKERLEEAFTVMRDSLPAEHPSKGIFVRILGEIDEFCDQFYIPSEADLDDEEEEEKE</sequence>